<protein>
    <submittedName>
        <fullName evidence="2">Uncharacterized protein</fullName>
    </submittedName>
</protein>
<reference evidence="2" key="1">
    <citation type="journal article" date="2009" name="PLoS Genet.">
        <title>Sequencing, mapping, and analysis of 27,455 maize full-length cDNAs.</title>
        <authorList>
            <person name="Soderlund C."/>
            <person name="Descour A."/>
            <person name="Kudrna D."/>
            <person name="Bomhoff M."/>
            <person name="Boyd L."/>
            <person name="Currie J."/>
            <person name="Angelova A."/>
            <person name="Collura K."/>
            <person name="Wissotski M."/>
            <person name="Ashley E."/>
            <person name="Morrow D."/>
            <person name="Fernandes J."/>
            <person name="Walbot V."/>
            <person name="Yu Y."/>
        </authorList>
    </citation>
    <scope>NUCLEOTIDE SEQUENCE</scope>
    <source>
        <strain evidence="2">B73</strain>
    </source>
</reference>
<reference evidence="2" key="2">
    <citation type="submission" date="2012-06" db="EMBL/GenBank/DDBJ databases">
        <authorList>
            <person name="Yu Y."/>
            <person name="Currie J."/>
            <person name="Lomeli R."/>
            <person name="Angelova A."/>
            <person name="Collura K."/>
            <person name="Wissotski M."/>
            <person name="Campos D."/>
            <person name="Kudrna D."/>
            <person name="Golser W."/>
            <person name="Ashely E."/>
            <person name="Descour A."/>
            <person name="Fernandes J."/>
            <person name="Soderlund C."/>
            <person name="Walbot V."/>
        </authorList>
    </citation>
    <scope>NUCLEOTIDE SEQUENCE</scope>
    <source>
        <strain evidence="2">B73</strain>
    </source>
</reference>
<evidence type="ECO:0000313" key="2">
    <source>
        <dbReference type="EMBL" id="ACR36908.1"/>
    </source>
</evidence>
<feature type="compositionally biased region" description="Basic and acidic residues" evidence="1">
    <location>
        <begin position="173"/>
        <end position="190"/>
    </location>
</feature>
<feature type="compositionally biased region" description="Basic and acidic residues" evidence="1">
    <location>
        <begin position="1"/>
        <end position="19"/>
    </location>
</feature>
<feature type="region of interest" description="Disordered" evidence="1">
    <location>
        <begin position="1"/>
        <end position="38"/>
    </location>
</feature>
<feature type="region of interest" description="Disordered" evidence="1">
    <location>
        <begin position="106"/>
        <end position="142"/>
    </location>
</feature>
<sequence length="190" mass="20407">MGMHDEQKATDRTRQERYLPKGPHSLPANQATEAGRRQRAEHCVIADLTRPRSPRLHFAIHVALAWSPLEALGLLESLLSQRCPVLLTSHLLPAISSDLHRLESSRCRGGGGGGEDGSARAAAEQAAGGAGGRERHAAPRAARGWWGGGRPCSASVGAMRCDASEGEYEIEMEGGRRRGGEGQSERVSEW</sequence>
<proteinExistence type="evidence at transcript level"/>
<dbReference type="EMBL" id="BT086555">
    <property type="protein sequence ID" value="ACR36908.1"/>
    <property type="molecule type" value="mRNA"/>
</dbReference>
<feature type="region of interest" description="Disordered" evidence="1">
    <location>
        <begin position="167"/>
        <end position="190"/>
    </location>
</feature>
<organism evidence="2">
    <name type="scientific">Zea mays</name>
    <name type="common">Maize</name>
    <dbReference type="NCBI Taxonomy" id="4577"/>
    <lineage>
        <taxon>Eukaryota</taxon>
        <taxon>Viridiplantae</taxon>
        <taxon>Streptophyta</taxon>
        <taxon>Embryophyta</taxon>
        <taxon>Tracheophyta</taxon>
        <taxon>Spermatophyta</taxon>
        <taxon>Magnoliopsida</taxon>
        <taxon>Liliopsida</taxon>
        <taxon>Poales</taxon>
        <taxon>Poaceae</taxon>
        <taxon>PACMAD clade</taxon>
        <taxon>Panicoideae</taxon>
        <taxon>Andropogonodae</taxon>
        <taxon>Andropogoneae</taxon>
        <taxon>Tripsacinae</taxon>
        <taxon>Zea</taxon>
    </lineage>
</organism>
<dbReference type="AlphaFoldDB" id="C4J6V8"/>
<accession>C4J6V8</accession>
<evidence type="ECO:0000256" key="1">
    <source>
        <dbReference type="SAM" id="MobiDB-lite"/>
    </source>
</evidence>
<name>C4J6V8_MAIZE</name>